<dbReference type="InterPro" id="IPR019424">
    <property type="entry name" value="7TM_GPCR_Srsx"/>
</dbReference>
<feature type="transmembrane region" description="Helical" evidence="1">
    <location>
        <begin position="14"/>
        <end position="33"/>
    </location>
</feature>
<feature type="non-terminal residue" evidence="2">
    <location>
        <position position="1"/>
    </location>
</feature>
<keyword evidence="3" id="KW-1185">Reference proteome</keyword>
<keyword evidence="1" id="KW-0812">Transmembrane</keyword>
<dbReference type="EMBL" id="KI668095">
    <property type="protein sequence ID" value="ETN71489.1"/>
    <property type="molecule type" value="Genomic_DNA"/>
</dbReference>
<evidence type="ECO:0000256" key="1">
    <source>
        <dbReference type="SAM" id="Phobius"/>
    </source>
</evidence>
<evidence type="ECO:0008006" key="4">
    <source>
        <dbReference type="Google" id="ProtNLM"/>
    </source>
</evidence>
<dbReference type="AlphaFoldDB" id="W2SP68"/>
<reference evidence="3" key="1">
    <citation type="journal article" date="2014" name="Nat. Genet.">
        <title>Genome of the human hookworm Necator americanus.</title>
        <authorList>
            <person name="Tang Y.T."/>
            <person name="Gao X."/>
            <person name="Rosa B.A."/>
            <person name="Abubucker S."/>
            <person name="Hallsworth-Pepin K."/>
            <person name="Martin J."/>
            <person name="Tyagi R."/>
            <person name="Heizer E."/>
            <person name="Zhang X."/>
            <person name="Bhonagiri-Palsikar V."/>
            <person name="Minx P."/>
            <person name="Warren W.C."/>
            <person name="Wang Q."/>
            <person name="Zhan B."/>
            <person name="Hotez P.J."/>
            <person name="Sternberg P.W."/>
            <person name="Dougall A."/>
            <person name="Gaze S.T."/>
            <person name="Mulvenna J."/>
            <person name="Sotillo J."/>
            <person name="Ranganathan S."/>
            <person name="Rabelo E.M."/>
            <person name="Wilson R.K."/>
            <person name="Felgner P.L."/>
            <person name="Bethony J."/>
            <person name="Hawdon J.M."/>
            <person name="Gasser R.B."/>
            <person name="Loukas A."/>
            <person name="Mitreva M."/>
        </authorList>
    </citation>
    <scope>NUCLEOTIDE SEQUENCE [LARGE SCALE GENOMIC DNA]</scope>
</reference>
<keyword evidence="1" id="KW-1133">Transmembrane helix</keyword>
<accession>W2SP68</accession>
<gene>
    <name evidence="2" type="ORF">NECAME_19311</name>
</gene>
<dbReference type="STRING" id="51031.W2SP68"/>
<dbReference type="KEGG" id="nai:NECAME_19311"/>
<feature type="non-terminal residue" evidence="2">
    <location>
        <position position="88"/>
    </location>
</feature>
<proteinExistence type="predicted"/>
<sequence>LVPQVSRYWSLSNVVINCFVVFVHIFTIIFIYLRGKSNACLELRKVIRRLKVIMIVFVLSWFVSILGVDVGYVMHFTPATLSVWQSNM</sequence>
<evidence type="ECO:0000313" key="2">
    <source>
        <dbReference type="EMBL" id="ETN71489.1"/>
    </source>
</evidence>
<dbReference type="Proteomes" id="UP000053676">
    <property type="component" value="Unassembled WGS sequence"/>
</dbReference>
<evidence type="ECO:0000313" key="3">
    <source>
        <dbReference type="Proteomes" id="UP000053676"/>
    </source>
</evidence>
<dbReference type="Pfam" id="PF10320">
    <property type="entry name" value="7TM_GPCR_Srsx"/>
    <property type="match status" value="1"/>
</dbReference>
<organism evidence="2 3">
    <name type="scientific">Necator americanus</name>
    <name type="common">Human hookworm</name>
    <dbReference type="NCBI Taxonomy" id="51031"/>
    <lineage>
        <taxon>Eukaryota</taxon>
        <taxon>Metazoa</taxon>
        <taxon>Ecdysozoa</taxon>
        <taxon>Nematoda</taxon>
        <taxon>Chromadorea</taxon>
        <taxon>Rhabditida</taxon>
        <taxon>Rhabditina</taxon>
        <taxon>Rhabditomorpha</taxon>
        <taxon>Strongyloidea</taxon>
        <taxon>Ancylostomatidae</taxon>
        <taxon>Bunostominae</taxon>
        <taxon>Necator</taxon>
    </lineage>
</organism>
<feature type="transmembrane region" description="Helical" evidence="1">
    <location>
        <begin position="53"/>
        <end position="74"/>
    </location>
</feature>
<protein>
    <recommendedName>
        <fullName evidence="4">G-protein coupled receptors family 1 profile domain-containing protein</fullName>
    </recommendedName>
</protein>
<keyword evidence="1" id="KW-0472">Membrane</keyword>
<name>W2SP68_NECAM</name>